<organism evidence="2">
    <name type="scientific">bioreactor metagenome</name>
    <dbReference type="NCBI Taxonomy" id="1076179"/>
    <lineage>
        <taxon>unclassified sequences</taxon>
        <taxon>metagenomes</taxon>
        <taxon>ecological metagenomes</taxon>
    </lineage>
</organism>
<keyword evidence="1" id="KW-0472">Membrane</keyword>
<proteinExistence type="predicted"/>
<protein>
    <submittedName>
        <fullName evidence="2">Uncharacterized protein</fullName>
    </submittedName>
</protein>
<comment type="caution">
    <text evidence="2">The sequence shown here is derived from an EMBL/GenBank/DDBJ whole genome shotgun (WGS) entry which is preliminary data.</text>
</comment>
<keyword evidence="1" id="KW-0812">Transmembrane</keyword>
<keyword evidence="1" id="KW-1133">Transmembrane helix</keyword>
<dbReference type="EMBL" id="VSSQ01025079">
    <property type="protein sequence ID" value="MPM72982.1"/>
    <property type="molecule type" value="Genomic_DNA"/>
</dbReference>
<accession>A0A645C5Q1</accession>
<sequence length="80" mass="8151">MVAVPASVLPLYPTVYSPESIVVLPSLTVTVGSLAVPSYVKLLAESSMTGLLTIFTEIVMASLVTLAAVLVAVAATEATT</sequence>
<evidence type="ECO:0000256" key="1">
    <source>
        <dbReference type="SAM" id="Phobius"/>
    </source>
</evidence>
<evidence type="ECO:0000313" key="2">
    <source>
        <dbReference type="EMBL" id="MPM72982.1"/>
    </source>
</evidence>
<feature type="transmembrane region" description="Helical" evidence="1">
    <location>
        <begin position="20"/>
        <end position="40"/>
    </location>
</feature>
<dbReference type="AlphaFoldDB" id="A0A645C5Q1"/>
<feature type="transmembrane region" description="Helical" evidence="1">
    <location>
        <begin position="52"/>
        <end position="75"/>
    </location>
</feature>
<gene>
    <name evidence="2" type="ORF">SDC9_119958</name>
</gene>
<name>A0A645C5Q1_9ZZZZ</name>
<reference evidence="2" key="1">
    <citation type="submission" date="2019-08" db="EMBL/GenBank/DDBJ databases">
        <authorList>
            <person name="Kucharzyk K."/>
            <person name="Murdoch R.W."/>
            <person name="Higgins S."/>
            <person name="Loffler F."/>
        </authorList>
    </citation>
    <scope>NUCLEOTIDE SEQUENCE</scope>
</reference>